<evidence type="ECO:0000313" key="3">
    <source>
        <dbReference type="Proteomes" id="UP000234585"/>
    </source>
</evidence>
<protein>
    <submittedName>
        <fullName evidence="2">Uncharacterized protein</fullName>
    </submittedName>
</protein>
<name>A0A2I2FLN9_ASPCN</name>
<dbReference type="Proteomes" id="UP000234585">
    <property type="component" value="Unassembled WGS sequence"/>
</dbReference>
<proteinExistence type="predicted"/>
<dbReference type="OrthoDB" id="4414363at2759"/>
<evidence type="ECO:0000313" key="2">
    <source>
        <dbReference type="EMBL" id="PLB41533.1"/>
    </source>
</evidence>
<dbReference type="GeneID" id="36523023"/>
<feature type="compositionally biased region" description="Basic residues" evidence="1">
    <location>
        <begin position="133"/>
        <end position="143"/>
    </location>
</feature>
<gene>
    <name evidence="2" type="ORF">BDW47DRAFT_122575</name>
</gene>
<feature type="region of interest" description="Disordered" evidence="1">
    <location>
        <begin position="179"/>
        <end position="280"/>
    </location>
</feature>
<sequence>MNFSTNPHDDMTNNYFRGLLRSPRAFPPFGCSPASKRPIPSTLVSLFHERKVPRELSDPDLTSDQECVLIGLRSSCRIHYDLDLPKSLWIDISKDLYRITDLFYHWTLCRQRLRQSIASFKKQRISPQPGHSPIHHHHHHPHHHPLDDVTTAMAEFMTDCDHHLQAQTYLIQQRLDPESDYWATPGPRQPTDNHHHNIHHGPPTPDSTDRSFAASPSIPAATRHWLRRPQDLKSPSRPPSRKRPRQDDSNSALGRPAQRARLDSPDSDLADDESDSPRDAHDAFVRSFEPAFARFRDDLAPLFRGKQRRTQMEAESIMREMFRDVGLAVSRAVLRCHENQSC</sequence>
<evidence type="ECO:0000256" key="1">
    <source>
        <dbReference type="SAM" id="MobiDB-lite"/>
    </source>
</evidence>
<feature type="compositionally biased region" description="Acidic residues" evidence="1">
    <location>
        <begin position="265"/>
        <end position="274"/>
    </location>
</feature>
<feature type="region of interest" description="Disordered" evidence="1">
    <location>
        <begin position="122"/>
        <end position="146"/>
    </location>
</feature>
<reference evidence="2 3" key="1">
    <citation type="submission" date="2017-12" db="EMBL/GenBank/DDBJ databases">
        <authorList>
            <consortium name="DOE Joint Genome Institute"/>
            <person name="Haridas S."/>
            <person name="Kjaerbolling I."/>
            <person name="Vesth T.C."/>
            <person name="Frisvad J.C."/>
            <person name="Nybo J.L."/>
            <person name="Theobald S."/>
            <person name="Kuo A."/>
            <person name="Bowyer P."/>
            <person name="Matsuda Y."/>
            <person name="Mondo S."/>
            <person name="Lyhne E.K."/>
            <person name="Kogle M.E."/>
            <person name="Clum A."/>
            <person name="Lipzen A."/>
            <person name="Salamov A."/>
            <person name="Ngan C.Y."/>
            <person name="Daum C."/>
            <person name="Chiniquy J."/>
            <person name="Barry K."/>
            <person name="LaButti K."/>
            <person name="Simmons B.A."/>
            <person name="Magnuson J.K."/>
            <person name="Mortensen U.H."/>
            <person name="Larsen T.O."/>
            <person name="Grigoriev I.V."/>
            <person name="Baker S.E."/>
            <person name="Andersen M.R."/>
            <person name="Nordberg H.P."/>
            <person name="Cantor M.N."/>
            <person name="Hua S.X."/>
        </authorList>
    </citation>
    <scope>NUCLEOTIDE SEQUENCE [LARGE SCALE GENOMIC DNA]</scope>
    <source>
        <strain evidence="2 3">CBS 102.13</strain>
    </source>
</reference>
<keyword evidence="3" id="KW-1185">Reference proteome</keyword>
<accession>A0A2I2FLN9</accession>
<dbReference type="EMBL" id="KZ559120">
    <property type="protein sequence ID" value="PLB41533.1"/>
    <property type="molecule type" value="Genomic_DNA"/>
</dbReference>
<dbReference type="RefSeq" id="XP_024675545.1">
    <property type="nucleotide sequence ID" value="XM_024815863.1"/>
</dbReference>
<organism evidence="2 3">
    <name type="scientific">Aspergillus candidus</name>
    <dbReference type="NCBI Taxonomy" id="41067"/>
    <lineage>
        <taxon>Eukaryota</taxon>
        <taxon>Fungi</taxon>
        <taxon>Dikarya</taxon>
        <taxon>Ascomycota</taxon>
        <taxon>Pezizomycotina</taxon>
        <taxon>Eurotiomycetes</taxon>
        <taxon>Eurotiomycetidae</taxon>
        <taxon>Eurotiales</taxon>
        <taxon>Aspergillaceae</taxon>
        <taxon>Aspergillus</taxon>
        <taxon>Aspergillus subgen. Circumdati</taxon>
    </lineage>
</organism>
<dbReference type="AlphaFoldDB" id="A0A2I2FLN9"/>